<dbReference type="Proteomes" id="UP000322000">
    <property type="component" value="Chromosome 5"/>
</dbReference>
<dbReference type="OrthoDB" id="7477547at2759"/>
<keyword evidence="1" id="KW-0175">Coiled coil</keyword>
<dbReference type="AlphaFoldDB" id="A0A7E5VHF8"/>
<organism evidence="3 4">
    <name type="scientific">Trichoplusia ni</name>
    <name type="common">Cabbage looper</name>
    <dbReference type="NCBI Taxonomy" id="7111"/>
    <lineage>
        <taxon>Eukaryota</taxon>
        <taxon>Metazoa</taxon>
        <taxon>Ecdysozoa</taxon>
        <taxon>Arthropoda</taxon>
        <taxon>Hexapoda</taxon>
        <taxon>Insecta</taxon>
        <taxon>Pterygota</taxon>
        <taxon>Neoptera</taxon>
        <taxon>Endopterygota</taxon>
        <taxon>Lepidoptera</taxon>
        <taxon>Glossata</taxon>
        <taxon>Ditrysia</taxon>
        <taxon>Noctuoidea</taxon>
        <taxon>Noctuidae</taxon>
        <taxon>Plusiinae</taxon>
        <taxon>Trichoplusia</taxon>
    </lineage>
</organism>
<proteinExistence type="predicted"/>
<dbReference type="InParanoid" id="A0A7E5VHF8"/>
<evidence type="ECO:0000259" key="2">
    <source>
        <dbReference type="Pfam" id="PF25298"/>
    </source>
</evidence>
<accession>A0A7E5VHF8</accession>
<evidence type="ECO:0000313" key="3">
    <source>
        <dbReference type="Proteomes" id="UP000322000"/>
    </source>
</evidence>
<dbReference type="RefSeq" id="XP_026727735.1">
    <property type="nucleotide sequence ID" value="XM_026871934.1"/>
</dbReference>
<dbReference type="KEGG" id="tnl:113493903"/>
<gene>
    <name evidence="4" type="primary">LOC113493903</name>
</gene>
<evidence type="ECO:0000313" key="4">
    <source>
        <dbReference type="RefSeq" id="XP_026727735.1"/>
    </source>
</evidence>
<dbReference type="GeneID" id="113493903"/>
<dbReference type="InterPro" id="IPR057251">
    <property type="entry name" value="FP_C"/>
</dbReference>
<dbReference type="Pfam" id="PF25298">
    <property type="entry name" value="Baculo_FP_2nd"/>
    <property type="match status" value="1"/>
</dbReference>
<feature type="domain" description="FP protein C-terminal" evidence="2">
    <location>
        <begin position="248"/>
        <end position="299"/>
    </location>
</feature>
<evidence type="ECO:0000256" key="1">
    <source>
        <dbReference type="SAM" id="Coils"/>
    </source>
</evidence>
<sequence>MPINRTPPASPLMTSSNSVCSNELQQIHQCVSTPNLSTIASNVTERKKRKFGCGDQQEEGMITLSAFSIFSKQQENRFEDLLCKMDSIIIQNAELKKSVEVMSSKYDEFLGRISCLESERKEDKKIIQQLEDKIEYLERKSRAAGLEIRNVPKANKETKDQLCNMVVAMGDSLNVKVQHSDIRDIYRVNSKENTSPIVIDLNTVILKDKIIKGVKAFNKSKSKKEKLNTSHIGLKSPLQSVYVSEVLTYKTQRLYYIARQFQKGHGFDFCWTSHGIVYLRKTVDDQQIRINSEADIDKLRNSIN</sequence>
<feature type="coiled-coil region" evidence="1">
    <location>
        <begin position="113"/>
        <end position="147"/>
    </location>
</feature>
<protein>
    <submittedName>
        <fullName evidence="4">Uncharacterized protein LOC113493903</fullName>
    </submittedName>
</protein>
<reference evidence="4" key="1">
    <citation type="submission" date="2025-08" db="UniProtKB">
        <authorList>
            <consortium name="RefSeq"/>
        </authorList>
    </citation>
    <scope>IDENTIFICATION</scope>
</reference>
<keyword evidence="3" id="KW-1185">Reference proteome</keyword>
<name>A0A7E5VHF8_TRINI</name>